<protein>
    <recommendedName>
        <fullName evidence="3">CarD-like/TRCF RNAP-interacting domain-containing protein</fullName>
    </recommendedName>
</protein>
<sequence length="165" mass="18875">MEWQFKTIARKSTLSGEAFNPGDRVVCLIYKDDQAGELGRADLLPDEIDHFDLPGEVLGRWTRVVKEPDEDGVNARETMASAEDFFFSLYENDQPDAQEESDALKHLLSLMLERKRVLRALGDRQTSGEQRYLHVKSKRQLQVPIVDISKELMLKIEDTLGDLIL</sequence>
<evidence type="ECO:0000313" key="1">
    <source>
        <dbReference type="EMBL" id="WPJ94719.1"/>
    </source>
</evidence>
<gene>
    <name evidence="1" type="ORF">SH580_14890</name>
</gene>
<proteinExistence type="predicted"/>
<evidence type="ECO:0008006" key="3">
    <source>
        <dbReference type="Google" id="ProtNLM"/>
    </source>
</evidence>
<dbReference type="RefSeq" id="WP_319831633.1">
    <property type="nucleotide sequence ID" value="NZ_CP138858.1"/>
</dbReference>
<dbReference type="Proteomes" id="UP001324993">
    <property type="component" value="Chromosome"/>
</dbReference>
<evidence type="ECO:0000313" key="2">
    <source>
        <dbReference type="Proteomes" id="UP001324993"/>
    </source>
</evidence>
<organism evidence="1 2">
    <name type="scientific">Coraliomargarita algicola</name>
    <dbReference type="NCBI Taxonomy" id="3092156"/>
    <lineage>
        <taxon>Bacteria</taxon>
        <taxon>Pseudomonadati</taxon>
        <taxon>Verrucomicrobiota</taxon>
        <taxon>Opitutia</taxon>
        <taxon>Puniceicoccales</taxon>
        <taxon>Coraliomargaritaceae</taxon>
        <taxon>Coraliomargarita</taxon>
    </lineage>
</organism>
<dbReference type="EMBL" id="CP138858">
    <property type="protein sequence ID" value="WPJ94719.1"/>
    <property type="molecule type" value="Genomic_DNA"/>
</dbReference>
<name>A0ABZ0RHI8_9BACT</name>
<keyword evidence="2" id="KW-1185">Reference proteome</keyword>
<reference evidence="1 2" key="1">
    <citation type="submission" date="2023-11" db="EMBL/GenBank/DDBJ databases">
        <title>Coraliomargarita sp. nov., isolated from marine algae.</title>
        <authorList>
            <person name="Lee J.K."/>
            <person name="Baek J.H."/>
            <person name="Kim J.M."/>
            <person name="Choi D.G."/>
            <person name="Jeon C.O."/>
        </authorList>
    </citation>
    <scope>NUCLEOTIDE SEQUENCE [LARGE SCALE GENOMIC DNA]</scope>
    <source>
        <strain evidence="1 2">J2-16</strain>
    </source>
</reference>
<accession>A0ABZ0RHI8</accession>